<dbReference type="Proteomes" id="UP000077521">
    <property type="component" value="Unassembled WGS sequence"/>
</dbReference>
<reference evidence="1" key="2">
    <citation type="journal article" date="2019" name="IMA Fungus">
        <title>Genome sequencing and comparison of five Tilletia species to identify candidate genes for the detection of regulated species infecting wheat.</title>
        <authorList>
            <person name="Nguyen H.D.T."/>
            <person name="Sultana T."/>
            <person name="Kesanakurti P."/>
            <person name="Hambleton S."/>
        </authorList>
    </citation>
    <scope>NUCLEOTIDE SEQUENCE</scope>
    <source>
        <strain evidence="1">DAOMC 236416</strain>
    </source>
</reference>
<accession>A0A177TGY9</accession>
<organism evidence="1 2">
    <name type="scientific">Tilletia indica</name>
    <dbReference type="NCBI Taxonomy" id="43049"/>
    <lineage>
        <taxon>Eukaryota</taxon>
        <taxon>Fungi</taxon>
        <taxon>Dikarya</taxon>
        <taxon>Basidiomycota</taxon>
        <taxon>Ustilaginomycotina</taxon>
        <taxon>Exobasidiomycetes</taxon>
        <taxon>Tilletiales</taxon>
        <taxon>Tilletiaceae</taxon>
        <taxon>Tilletia</taxon>
    </lineage>
</organism>
<proteinExistence type="predicted"/>
<evidence type="ECO:0000313" key="2">
    <source>
        <dbReference type="Proteomes" id="UP000077521"/>
    </source>
</evidence>
<protein>
    <submittedName>
        <fullName evidence="1">Uncharacterized protein</fullName>
    </submittedName>
</protein>
<gene>
    <name evidence="1" type="ORF">A4X13_0g2052</name>
</gene>
<keyword evidence="2" id="KW-1185">Reference proteome</keyword>
<dbReference type="EMBL" id="LWDF02000092">
    <property type="protein sequence ID" value="KAE8257886.1"/>
    <property type="molecule type" value="Genomic_DNA"/>
</dbReference>
<reference evidence="1" key="1">
    <citation type="submission" date="2016-04" db="EMBL/GenBank/DDBJ databases">
        <authorList>
            <person name="Nguyen H.D."/>
            <person name="Samba Siva P."/>
            <person name="Cullis J."/>
            <person name="Levesque C.A."/>
            <person name="Hambleton S."/>
        </authorList>
    </citation>
    <scope>NUCLEOTIDE SEQUENCE</scope>
    <source>
        <strain evidence="1">DAOMC 236416</strain>
    </source>
</reference>
<sequence length="94" mass="10401">MQLNPELVYMYDTYLAAAGILFSELRLSGEYIASGLRPQALRRSGIRPRFLLSLLIYGLESRPMSQIPTTFDGLKCSIPSLAPASALLFYCPKG</sequence>
<dbReference type="AlphaFoldDB" id="A0A177TGY9"/>
<comment type="caution">
    <text evidence="1">The sequence shown here is derived from an EMBL/GenBank/DDBJ whole genome shotgun (WGS) entry which is preliminary data.</text>
</comment>
<evidence type="ECO:0000313" key="1">
    <source>
        <dbReference type="EMBL" id="KAE8257886.1"/>
    </source>
</evidence>
<name>A0A177TGY9_9BASI</name>